<dbReference type="Pfam" id="PF03308">
    <property type="entry name" value="MeaB"/>
    <property type="match status" value="1"/>
</dbReference>
<dbReference type="NCBIfam" id="TIGR00750">
    <property type="entry name" value="lao"/>
    <property type="match status" value="1"/>
</dbReference>
<organism evidence="7 8">
    <name type="scientific">Candidatus Methylomirabilis lanthanidiphila</name>
    <dbReference type="NCBI Taxonomy" id="2211376"/>
    <lineage>
        <taxon>Bacteria</taxon>
        <taxon>Candidatus Methylomirabilota</taxon>
        <taxon>Candidatus Methylomirabilia</taxon>
        <taxon>Candidatus Methylomirabilales</taxon>
        <taxon>Candidatus Methylomirabilaceae</taxon>
        <taxon>Candidatus Methylomirabilis</taxon>
    </lineage>
</organism>
<keyword evidence="8" id="KW-1185">Reference proteome</keyword>
<evidence type="ECO:0000256" key="1">
    <source>
        <dbReference type="ARBA" id="ARBA00009625"/>
    </source>
</evidence>
<name>A0A564ZGH6_9BACT</name>
<dbReference type="Proteomes" id="UP000334340">
    <property type="component" value="Unassembled WGS sequence"/>
</dbReference>
<dbReference type="GO" id="GO:0005525">
    <property type="term" value="F:GTP binding"/>
    <property type="evidence" value="ECO:0007669"/>
    <property type="project" value="UniProtKB-KW"/>
</dbReference>
<proteinExistence type="inferred from homology"/>
<dbReference type="EC" id="3.6.-.-" evidence="7"/>
<keyword evidence="5" id="KW-0143">Chaperone</keyword>
<dbReference type="InterPro" id="IPR003593">
    <property type="entry name" value="AAA+_ATPase"/>
</dbReference>
<protein>
    <submittedName>
        <fullName evidence="7">Putative GTPase/MT1543</fullName>
        <ecNumber evidence="7">3.6.-.-</ecNumber>
    </submittedName>
</protein>
<evidence type="ECO:0000313" key="8">
    <source>
        <dbReference type="Proteomes" id="UP000334340"/>
    </source>
</evidence>
<feature type="domain" description="AAA+ ATPase" evidence="6">
    <location>
        <begin position="42"/>
        <end position="186"/>
    </location>
</feature>
<dbReference type="SMART" id="SM00382">
    <property type="entry name" value="AAA"/>
    <property type="match status" value="1"/>
</dbReference>
<comment type="similarity">
    <text evidence="1">Belongs to the SIMIBI class G3E GTPase family. ArgK/MeaB subfamily.</text>
</comment>
<evidence type="ECO:0000256" key="2">
    <source>
        <dbReference type="ARBA" id="ARBA00022741"/>
    </source>
</evidence>
<dbReference type="AlphaFoldDB" id="A0A564ZGH6"/>
<evidence type="ECO:0000256" key="5">
    <source>
        <dbReference type="ARBA" id="ARBA00023186"/>
    </source>
</evidence>
<evidence type="ECO:0000313" key="7">
    <source>
        <dbReference type="EMBL" id="VUZ84451.1"/>
    </source>
</evidence>
<accession>A0A564ZGH6</accession>
<gene>
    <name evidence="7" type="ORF">MELA_00824</name>
</gene>
<keyword evidence="2" id="KW-0547">Nucleotide-binding</keyword>
<keyword evidence="3 7" id="KW-0378">Hydrolase</keyword>
<evidence type="ECO:0000259" key="6">
    <source>
        <dbReference type="SMART" id="SM00382"/>
    </source>
</evidence>
<dbReference type="InterPro" id="IPR027417">
    <property type="entry name" value="P-loop_NTPase"/>
</dbReference>
<evidence type="ECO:0000256" key="4">
    <source>
        <dbReference type="ARBA" id="ARBA00023134"/>
    </source>
</evidence>
<sequence>MELVEKILKGDVRAAARLMTMVENGDAEARAALKSLYPHTGSAHIIGITGPPGSGKSTLADRLTEELRKRDRTVGIVAVDPTSPFTGGAILADRIRMQSHSLDPGVFIRSMATRGHLGGLARATNEIVDVMDAAGKEVILIETVGVGQDEVEVVGTAHTCVVVSVPGLGDEVQTFKAGVLEIGDLFVVNKADREGASRTATELEMMLQMAPGPAPAKAGGDWSPKVLKTVATTGEGVASLLDAIFDHRAFMDGRDLRRKKGRERSERAFVALLQETLTARVLERFDQNGRMKELIARVADRALDPYTAVEEVLARIGL</sequence>
<dbReference type="GO" id="GO:0003924">
    <property type="term" value="F:GTPase activity"/>
    <property type="evidence" value="ECO:0007669"/>
    <property type="project" value="InterPro"/>
</dbReference>
<reference evidence="7 8" key="1">
    <citation type="submission" date="2019-07" db="EMBL/GenBank/DDBJ databases">
        <authorList>
            <person name="Cremers G."/>
        </authorList>
    </citation>
    <scope>NUCLEOTIDE SEQUENCE [LARGE SCALE GENOMIC DNA]</scope>
</reference>
<evidence type="ECO:0000256" key="3">
    <source>
        <dbReference type="ARBA" id="ARBA00022801"/>
    </source>
</evidence>
<dbReference type="EMBL" id="CABIKM010000012">
    <property type="protein sequence ID" value="VUZ84451.1"/>
    <property type="molecule type" value="Genomic_DNA"/>
</dbReference>
<dbReference type="InterPro" id="IPR052040">
    <property type="entry name" value="GTPase/Isobutyryl-CoA_mutase"/>
</dbReference>
<dbReference type="SUPFAM" id="SSF52540">
    <property type="entry name" value="P-loop containing nucleoside triphosphate hydrolases"/>
    <property type="match status" value="1"/>
</dbReference>
<dbReference type="PANTHER" id="PTHR43087">
    <property type="entry name" value="LYSINE/ARGININE/ORNITHINE TRANSPORT SYSTEM KINASE"/>
    <property type="match status" value="1"/>
</dbReference>
<dbReference type="PANTHER" id="PTHR43087:SF1">
    <property type="entry name" value="LAO_AO TRANSPORT SYSTEM ATPASE"/>
    <property type="match status" value="1"/>
</dbReference>
<dbReference type="InterPro" id="IPR005129">
    <property type="entry name" value="GTPase_ArgK"/>
</dbReference>
<dbReference type="CDD" id="cd03114">
    <property type="entry name" value="MMAA-like"/>
    <property type="match status" value="1"/>
</dbReference>
<keyword evidence="4" id="KW-0342">GTP-binding</keyword>
<dbReference type="Gene3D" id="3.40.50.300">
    <property type="entry name" value="P-loop containing nucleotide triphosphate hydrolases"/>
    <property type="match status" value="1"/>
</dbReference>